<keyword evidence="3" id="KW-1185">Reference proteome</keyword>
<dbReference type="AlphaFoldDB" id="A0A0T9R677"/>
<accession>A0A0T9R677</accession>
<reference evidence="2 3" key="2">
    <citation type="submission" date="2015-03" db="EMBL/GenBank/DDBJ databases">
        <authorList>
            <consortium name="Pathogen Informatics"/>
            <person name="Murphy D."/>
        </authorList>
    </citation>
    <scope>NUCLEOTIDE SEQUENCE [LARGE SCALE GENOMIC DNA]</scope>
    <source>
        <strain evidence="3">type strain: CIP110230</strain>
        <strain evidence="2">Type strain: CIP110230</strain>
    </source>
</reference>
<evidence type="ECO:0000313" key="1">
    <source>
        <dbReference type="EMBL" id="CNI46219.1"/>
    </source>
</evidence>
<gene>
    <name evidence="1" type="ORF">ERS008529_04099</name>
    <name evidence="2" type="ORF">ERS137968_01471</name>
</gene>
<protein>
    <submittedName>
        <fullName evidence="1">Uncharacterized protein</fullName>
    </submittedName>
</protein>
<dbReference type="EMBL" id="CQAZ01000053">
    <property type="protein sequence ID" value="CNI46219.1"/>
    <property type="molecule type" value="Genomic_DNA"/>
</dbReference>
<reference evidence="4" key="3">
    <citation type="submission" date="2015-03" db="EMBL/GenBank/DDBJ databases">
        <authorList>
            <consortium name="Pathogen Informatics"/>
        </authorList>
    </citation>
    <scope>NUCLEOTIDE SEQUENCE [LARGE SCALE GENOMIC DNA]</scope>
    <source>
        <strain evidence="4">A125KOH2</strain>
    </source>
</reference>
<name>A0A0T9R677_9GAMM</name>
<proteinExistence type="predicted"/>
<evidence type="ECO:0000313" key="3">
    <source>
        <dbReference type="Proteomes" id="UP000044625"/>
    </source>
</evidence>
<evidence type="ECO:0000313" key="2">
    <source>
        <dbReference type="EMBL" id="CRY65725.1"/>
    </source>
</evidence>
<organism evidence="1 4">
    <name type="scientific">Yersinia pekkanenii</name>
    <dbReference type="NCBI Taxonomy" id="1288385"/>
    <lineage>
        <taxon>Bacteria</taxon>
        <taxon>Pseudomonadati</taxon>
        <taxon>Pseudomonadota</taxon>
        <taxon>Gammaproteobacteria</taxon>
        <taxon>Enterobacterales</taxon>
        <taxon>Yersiniaceae</taxon>
        <taxon>Yersinia</taxon>
    </lineage>
</organism>
<evidence type="ECO:0000313" key="4">
    <source>
        <dbReference type="Proteomes" id="UP000045840"/>
    </source>
</evidence>
<sequence length="37" mass="4299">MKLNEKDPAILLFILDEINVSTKEISTKEVVESTFFR</sequence>
<reference evidence="1" key="1">
    <citation type="submission" date="2015-03" db="EMBL/GenBank/DDBJ databases">
        <authorList>
            <person name="Murphy D."/>
        </authorList>
    </citation>
    <scope>NUCLEOTIDE SEQUENCE [LARGE SCALE GENOMIC DNA]</scope>
    <source>
        <strain evidence="1">A125KOH2</strain>
    </source>
</reference>
<dbReference type="Proteomes" id="UP000044625">
    <property type="component" value="Unassembled WGS sequence"/>
</dbReference>
<dbReference type="EMBL" id="CWJL01000005">
    <property type="protein sequence ID" value="CRY65725.1"/>
    <property type="molecule type" value="Genomic_DNA"/>
</dbReference>
<dbReference type="Proteomes" id="UP000045840">
    <property type="component" value="Unassembled WGS sequence"/>
</dbReference>